<dbReference type="PATRIC" id="fig|1619313.3.peg.4091"/>
<evidence type="ECO:0000313" key="2">
    <source>
        <dbReference type="Proteomes" id="UP000059419"/>
    </source>
</evidence>
<dbReference type="KEGG" id="ege:EM595_p0462"/>
<accession>A0A0U5L6U3</accession>
<geneLocation type="plasmid" evidence="2">
    <name>pEM01</name>
</geneLocation>
<proteinExistence type="predicted"/>
<dbReference type="GO" id="GO:0016787">
    <property type="term" value="F:hydrolase activity"/>
    <property type="evidence" value="ECO:0007669"/>
    <property type="project" value="InterPro"/>
</dbReference>
<dbReference type="RefSeq" id="WP_067436727.1">
    <property type="nucleotide sequence ID" value="NZ_JACSXD010000005.1"/>
</dbReference>
<dbReference type="Proteomes" id="UP000059419">
    <property type="component" value="Plasmid pEM01"/>
</dbReference>
<dbReference type="AlphaFoldDB" id="A0A0U5L6U3"/>
<name>A0A0U5L6U3_9GAMM</name>
<evidence type="ECO:0000313" key="1">
    <source>
        <dbReference type="EMBL" id="CUU26158.1"/>
    </source>
</evidence>
<dbReference type="InterPro" id="IPR029058">
    <property type="entry name" value="AB_hydrolase_fold"/>
</dbReference>
<protein>
    <recommendedName>
        <fullName evidence="3">Alpha/beta hydrolase</fullName>
    </recommendedName>
</protein>
<sequence>MNVTFIVVPGFTNSGPQHWQTCIENKYVNTRRVQQDDWQKPDRERWSRRVGETVAATPGDVVLVAHSCGAVATAQWLAVNAHERVKAAVLVAPADVDAPCALDAIQPQRPLPGTRLPLPTLLICSDNDEHLTLPRAQQLAAWWGSELKVIAGGGHLHSAAGFGDWPAGEQLIAAFSGARFIPRAVSTTLYS</sequence>
<dbReference type="SUPFAM" id="SSF53474">
    <property type="entry name" value="alpha/beta-Hydrolases"/>
    <property type="match status" value="1"/>
</dbReference>
<keyword evidence="2" id="KW-1185">Reference proteome</keyword>
<dbReference type="OrthoDB" id="9804993at2"/>
<organism evidence="1 2">
    <name type="scientific">Duffyella gerundensis</name>
    <dbReference type="NCBI Taxonomy" id="1619313"/>
    <lineage>
        <taxon>Bacteria</taxon>
        <taxon>Pseudomonadati</taxon>
        <taxon>Pseudomonadota</taxon>
        <taxon>Gammaproteobacteria</taxon>
        <taxon>Enterobacterales</taxon>
        <taxon>Erwiniaceae</taxon>
        <taxon>Duffyella</taxon>
    </lineage>
</organism>
<evidence type="ECO:0008006" key="3">
    <source>
        <dbReference type="Google" id="ProtNLM"/>
    </source>
</evidence>
<dbReference type="InterPro" id="IPR010662">
    <property type="entry name" value="RBBP9/YdeN"/>
</dbReference>
<dbReference type="EMBL" id="LN907828">
    <property type="protein sequence ID" value="CUU26158.1"/>
    <property type="molecule type" value="Genomic_DNA"/>
</dbReference>
<dbReference type="Pfam" id="PF06821">
    <property type="entry name" value="Ser_hydrolase"/>
    <property type="match status" value="1"/>
</dbReference>
<reference evidence="2" key="1">
    <citation type="submission" date="2015-11" db="EMBL/GenBank/DDBJ databases">
        <authorList>
            <person name="Blom J."/>
        </authorList>
    </citation>
    <scope>NUCLEOTIDE SEQUENCE [LARGE SCALE GENOMIC DNA]</scope>
    <source>
        <plasmid evidence="2">pEM01</plasmid>
    </source>
</reference>
<dbReference type="Gene3D" id="3.40.50.1820">
    <property type="entry name" value="alpha/beta hydrolase"/>
    <property type="match status" value="1"/>
</dbReference>
<gene>
    <name evidence="1" type="ORF">EM595_p0462</name>
</gene>